<dbReference type="Gene3D" id="1.10.10.60">
    <property type="entry name" value="Homeodomain-like"/>
    <property type="match status" value="2"/>
</dbReference>
<feature type="domain" description="Myb-like" evidence="8">
    <location>
        <begin position="53"/>
        <end position="117"/>
    </location>
</feature>
<feature type="region of interest" description="Disordered" evidence="7">
    <location>
        <begin position="218"/>
        <end position="244"/>
    </location>
</feature>
<organism evidence="9 10">
    <name type="scientific">Papaver nudicaule</name>
    <name type="common">Iceland poppy</name>
    <dbReference type="NCBI Taxonomy" id="74823"/>
    <lineage>
        <taxon>Eukaryota</taxon>
        <taxon>Viridiplantae</taxon>
        <taxon>Streptophyta</taxon>
        <taxon>Embryophyta</taxon>
        <taxon>Tracheophyta</taxon>
        <taxon>Spermatophyta</taxon>
        <taxon>Magnoliopsida</taxon>
        <taxon>Ranunculales</taxon>
        <taxon>Papaveraceae</taxon>
        <taxon>Papaveroideae</taxon>
        <taxon>Papaver</taxon>
    </lineage>
</organism>
<dbReference type="FunFam" id="1.10.10.60:FF:000092">
    <property type="entry name" value="Trihelix transcription factor GT-2"/>
    <property type="match status" value="1"/>
</dbReference>
<keyword evidence="5" id="KW-0804">Transcription</keyword>
<evidence type="ECO:0000256" key="5">
    <source>
        <dbReference type="ARBA" id="ARBA00023163"/>
    </source>
</evidence>
<evidence type="ECO:0000259" key="8">
    <source>
        <dbReference type="PROSITE" id="PS50090"/>
    </source>
</evidence>
<comment type="caution">
    <text evidence="9">The sequence shown here is derived from an EMBL/GenBank/DDBJ whole genome shotgun (WGS) entry which is preliminary data.</text>
</comment>
<dbReference type="CDD" id="cd12203">
    <property type="entry name" value="GT1"/>
    <property type="match status" value="2"/>
</dbReference>
<dbReference type="EMBL" id="JAJJMA010056539">
    <property type="protein sequence ID" value="MCL7026431.1"/>
    <property type="molecule type" value="Genomic_DNA"/>
</dbReference>
<reference evidence="9" key="1">
    <citation type="submission" date="2022-03" db="EMBL/GenBank/DDBJ databases">
        <title>A functionally conserved STORR gene fusion in Papaver species that diverged 16.8 million years ago.</title>
        <authorList>
            <person name="Catania T."/>
        </authorList>
    </citation>
    <scope>NUCLEOTIDE SEQUENCE</scope>
    <source>
        <strain evidence="9">S-191538</strain>
    </source>
</reference>
<comment type="subcellular location">
    <subcellularLocation>
        <location evidence="1">Nucleus</location>
    </subcellularLocation>
</comment>
<proteinExistence type="predicted"/>
<accession>A0AA41RXI2</accession>
<dbReference type="PANTHER" id="PTHR21654">
    <property type="entry name" value="FI21293P1"/>
    <property type="match status" value="1"/>
</dbReference>
<gene>
    <name evidence="9" type="ORF">MKW94_015634</name>
</gene>
<sequence>MLEMSSLIGNSGAGAANATSTTGGNNESGSMNVDFAENERLRSTGSLNEDGDRNSSGGSRWPRQETMALLKIRSDMDVIFRDSTLKGPLWEEVSRKLADLGYHRNAKKCKEKFENVYKYHKRTKDGRSTKQDGKTYRFFDQLEALENQFPSSSLPLFPSEIKTNNNQASSLPAAATLTAPTNPILVTNNSPQPTTTTTTTVVTSTTTIPSALPSITTTEFMTSPSTSSSTFSLGGEDSEGTPTQSKKRKFTVFFENLMKEVIQKQEMLQKEFMEAIEKHEHQHMVREEQWKMQELARINREHEILIQERSIAAAKDAAVIAFLQKMSSSTSQPMPSSDNQIVPVPLQENKALQPEKIVDSPPIRSSDNNNNNASKDENNFLPRISSSRWPKVEIEALIKMRTDLEVKYQDNGPKGPLWEEVSTGMKKLGYNRNAKRCKEKWENINKYYKKVKESNKKRPEDSKTCPYFDQLEELYKEKNSRRGLLHNNPSSEQQQQQQKQEKEQEQDLDQTVDMDGDEDEGEDGYEVVRKTSMGTVD</sequence>
<name>A0AA41RXI2_PAPNU</name>
<evidence type="ECO:0000313" key="9">
    <source>
        <dbReference type="EMBL" id="MCL7026431.1"/>
    </source>
</evidence>
<feature type="region of interest" description="Disordered" evidence="7">
    <location>
        <begin position="1"/>
        <end position="62"/>
    </location>
</feature>
<evidence type="ECO:0000256" key="7">
    <source>
        <dbReference type="SAM" id="MobiDB-lite"/>
    </source>
</evidence>
<dbReference type="InterPro" id="IPR001005">
    <property type="entry name" value="SANT/Myb"/>
</dbReference>
<dbReference type="FunFam" id="1.10.10.60:FF:000061">
    <property type="entry name" value="Trihelix transcription factor GT-2"/>
    <property type="match status" value="1"/>
</dbReference>
<dbReference type="GO" id="GO:0003677">
    <property type="term" value="F:DNA binding"/>
    <property type="evidence" value="ECO:0007669"/>
    <property type="project" value="UniProtKB-KW"/>
</dbReference>
<feature type="region of interest" description="Disordered" evidence="7">
    <location>
        <begin position="478"/>
        <end position="537"/>
    </location>
</feature>
<evidence type="ECO:0000256" key="3">
    <source>
        <dbReference type="ARBA" id="ARBA00023015"/>
    </source>
</evidence>
<feature type="region of interest" description="Disordered" evidence="7">
    <location>
        <begin position="353"/>
        <end position="382"/>
    </location>
</feature>
<keyword evidence="3" id="KW-0805">Transcription regulation</keyword>
<dbReference type="Pfam" id="PF13837">
    <property type="entry name" value="Myb_DNA-bind_4"/>
    <property type="match status" value="2"/>
</dbReference>
<feature type="compositionally biased region" description="Low complexity" evidence="7">
    <location>
        <begin position="218"/>
        <end position="232"/>
    </location>
</feature>
<feature type="compositionally biased region" description="Low complexity" evidence="7">
    <location>
        <begin position="9"/>
        <end position="30"/>
    </location>
</feature>
<evidence type="ECO:0000256" key="4">
    <source>
        <dbReference type="ARBA" id="ARBA00023125"/>
    </source>
</evidence>
<dbReference type="GO" id="GO:0005634">
    <property type="term" value="C:nucleus"/>
    <property type="evidence" value="ECO:0007669"/>
    <property type="project" value="UniProtKB-SubCell"/>
</dbReference>
<keyword evidence="10" id="KW-1185">Reference proteome</keyword>
<dbReference type="GO" id="GO:0006355">
    <property type="term" value="P:regulation of DNA-templated transcription"/>
    <property type="evidence" value="ECO:0007669"/>
    <property type="project" value="UniProtKB-ARBA"/>
</dbReference>
<dbReference type="AlphaFoldDB" id="A0AA41RXI2"/>
<dbReference type="Proteomes" id="UP001177140">
    <property type="component" value="Unassembled WGS sequence"/>
</dbReference>
<feature type="compositionally biased region" description="Acidic residues" evidence="7">
    <location>
        <begin position="506"/>
        <end position="525"/>
    </location>
</feature>
<dbReference type="SMART" id="SM00717">
    <property type="entry name" value="SANT"/>
    <property type="match status" value="2"/>
</dbReference>
<evidence type="ECO:0000256" key="6">
    <source>
        <dbReference type="ARBA" id="ARBA00023242"/>
    </source>
</evidence>
<dbReference type="PROSITE" id="PS50090">
    <property type="entry name" value="MYB_LIKE"/>
    <property type="match status" value="2"/>
</dbReference>
<dbReference type="InterPro" id="IPR044822">
    <property type="entry name" value="Myb_DNA-bind_4"/>
</dbReference>
<protein>
    <recommendedName>
        <fullName evidence="8">Myb-like domain-containing protein</fullName>
    </recommendedName>
</protein>
<evidence type="ECO:0000256" key="1">
    <source>
        <dbReference type="ARBA" id="ARBA00004123"/>
    </source>
</evidence>
<evidence type="ECO:0000313" key="10">
    <source>
        <dbReference type="Proteomes" id="UP001177140"/>
    </source>
</evidence>
<keyword evidence="4" id="KW-0238">DNA-binding</keyword>
<evidence type="ECO:0000256" key="2">
    <source>
        <dbReference type="ARBA" id="ARBA00022737"/>
    </source>
</evidence>
<feature type="domain" description="Myb-like" evidence="8">
    <location>
        <begin position="381"/>
        <end position="445"/>
    </location>
</feature>
<dbReference type="PANTHER" id="PTHR21654:SF14">
    <property type="entry name" value="TRIHELIX TRANSCRIPTION FACTOR GTL1-LIKE"/>
    <property type="match status" value="1"/>
</dbReference>
<keyword evidence="6" id="KW-0539">Nucleus</keyword>
<keyword evidence="2" id="KW-0677">Repeat</keyword>